<comment type="catalytic activity">
    <reaction evidence="1">
        <text>guanosine(46) in tRNA + S-adenosyl-L-methionine = N(7)-methylguanosine(46) in tRNA + S-adenosyl-L-homocysteine</text>
        <dbReference type="Rhea" id="RHEA:42708"/>
        <dbReference type="Rhea" id="RHEA-COMP:10188"/>
        <dbReference type="Rhea" id="RHEA-COMP:10189"/>
        <dbReference type="ChEBI" id="CHEBI:57856"/>
        <dbReference type="ChEBI" id="CHEBI:59789"/>
        <dbReference type="ChEBI" id="CHEBI:74269"/>
        <dbReference type="ChEBI" id="CHEBI:74480"/>
        <dbReference type="EC" id="2.1.1.33"/>
    </reaction>
</comment>
<evidence type="ECO:0000256" key="4">
    <source>
        <dbReference type="ARBA" id="ARBA00022679"/>
    </source>
</evidence>
<evidence type="ECO:0000256" key="6">
    <source>
        <dbReference type="ARBA" id="ARBA00022694"/>
    </source>
</evidence>
<dbReference type="GO" id="GO:0008176">
    <property type="term" value="F:tRNA (guanine(46)-N7)-methyltransferase activity"/>
    <property type="evidence" value="ECO:0007669"/>
    <property type="project" value="UniProtKB-EC"/>
</dbReference>
<evidence type="ECO:0000256" key="1">
    <source>
        <dbReference type="ARBA" id="ARBA00000142"/>
    </source>
</evidence>
<dbReference type="PROSITE" id="PS51625">
    <property type="entry name" value="SAM_MT_TRMB"/>
    <property type="match status" value="1"/>
</dbReference>
<dbReference type="SUPFAM" id="SSF53335">
    <property type="entry name" value="S-adenosyl-L-methionine-dependent methyltransferases"/>
    <property type="match status" value="1"/>
</dbReference>
<accession>A0A6J6KQW2</accession>
<proteinExistence type="inferred from homology"/>
<dbReference type="Gene3D" id="3.40.50.150">
    <property type="entry name" value="Vaccinia Virus protein VP39"/>
    <property type="match status" value="1"/>
</dbReference>
<name>A0A6J6KQW2_9ZZZZ</name>
<dbReference type="EC" id="2.1.1.33" evidence="2"/>
<dbReference type="CDD" id="cd02440">
    <property type="entry name" value="AdoMet_MTases"/>
    <property type="match status" value="1"/>
</dbReference>
<reference evidence="7" key="1">
    <citation type="submission" date="2020-05" db="EMBL/GenBank/DDBJ databases">
        <authorList>
            <person name="Chiriac C."/>
            <person name="Salcher M."/>
            <person name="Ghai R."/>
            <person name="Kavagutti S V."/>
        </authorList>
    </citation>
    <scope>NUCLEOTIDE SEQUENCE</scope>
</reference>
<gene>
    <name evidence="7" type="ORF">UFOPK2254_00193</name>
</gene>
<evidence type="ECO:0000256" key="5">
    <source>
        <dbReference type="ARBA" id="ARBA00022691"/>
    </source>
</evidence>
<dbReference type="Pfam" id="PF02390">
    <property type="entry name" value="Methyltransf_4"/>
    <property type="match status" value="1"/>
</dbReference>
<keyword evidence="3" id="KW-0489">Methyltransferase</keyword>
<dbReference type="HAMAP" id="MF_01057">
    <property type="entry name" value="tRNA_methyltr_TrmB"/>
    <property type="match status" value="1"/>
</dbReference>
<dbReference type="InterPro" id="IPR029063">
    <property type="entry name" value="SAM-dependent_MTases_sf"/>
</dbReference>
<dbReference type="PANTHER" id="PTHR23417:SF14">
    <property type="entry name" value="PENTACOTRIPEPTIDE-REPEAT REGION OF PRORP DOMAIN-CONTAINING PROTEIN"/>
    <property type="match status" value="1"/>
</dbReference>
<dbReference type="NCBIfam" id="TIGR00091">
    <property type="entry name" value="tRNA (guanosine(46)-N7)-methyltransferase TrmB"/>
    <property type="match status" value="1"/>
</dbReference>
<keyword evidence="6" id="KW-0819">tRNA processing</keyword>
<evidence type="ECO:0000256" key="3">
    <source>
        <dbReference type="ARBA" id="ARBA00022603"/>
    </source>
</evidence>
<keyword evidence="5" id="KW-0949">S-adenosyl-L-methionine</keyword>
<dbReference type="InterPro" id="IPR003358">
    <property type="entry name" value="tRNA_(Gua-N-7)_MeTrfase_Trmb"/>
</dbReference>
<protein>
    <recommendedName>
        <fullName evidence="2">tRNA (guanine(46)-N(7))-methyltransferase</fullName>
        <ecNumber evidence="2">2.1.1.33</ecNumber>
    </recommendedName>
</protein>
<organism evidence="7">
    <name type="scientific">freshwater metagenome</name>
    <dbReference type="NCBI Taxonomy" id="449393"/>
    <lineage>
        <taxon>unclassified sequences</taxon>
        <taxon>metagenomes</taxon>
        <taxon>ecological metagenomes</taxon>
    </lineage>
</organism>
<sequence length="219" mass="24662">MESPTIKSFKLRGTRITAAQLDARERLWPTYGVDVAESEIDLMGAFPDKQKVILEIGFGMGEATVAIAQNFPDVGFLAIDVHQPGIGKLLSLIEELKISNIRVMDEDAHLIVGRMIPDVSLDGVHLFFPDPWPKTRHHKRRIINEAFINLIADKLKPNGIFNIATDWVPYAKSIEDTFSKSTRYAGGVVERPGWRPLTRFEGQGIRKDHQVTDLAYKKL</sequence>
<evidence type="ECO:0000313" key="7">
    <source>
        <dbReference type="EMBL" id="CAB4651696.1"/>
    </source>
</evidence>
<dbReference type="GO" id="GO:0043527">
    <property type="term" value="C:tRNA methyltransferase complex"/>
    <property type="evidence" value="ECO:0007669"/>
    <property type="project" value="TreeGrafter"/>
</dbReference>
<evidence type="ECO:0000256" key="2">
    <source>
        <dbReference type="ARBA" id="ARBA00011977"/>
    </source>
</evidence>
<dbReference type="PANTHER" id="PTHR23417">
    <property type="entry name" value="3-DEOXY-D-MANNO-OCTULOSONIC-ACID TRANSFERASE/TRNA GUANINE-N 7 - -METHYLTRANSFERASE"/>
    <property type="match status" value="1"/>
</dbReference>
<dbReference type="InterPro" id="IPR055361">
    <property type="entry name" value="tRNA_methyltr_TrmB_bact"/>
</dbReference>
<dbReference type="AlphaFoldDB" id="A0A6J6KQW2"/>
<keyword evidence="4" id="KW-0808">Transferase</keyword>
<dbReference type="EMBL" id="CAEZWO010000010">
    <property type="protein sequence ID" value="CAB4651696.1"/>
    <property type="molecule type" value="Genomic_DNA"/>
</dbReference>